<dbReference type="GO" id="GO:0005524">
    <property type="term" value="F:ATP binding"/>
    <property type="evidence" value="ECO:0007669"/>
    <property type="project" value="UniProtKB-KW"/>
</dbReference>
<dbReference type="InterPro" id="IPR023299">
    <property type="entry name" value="ATPase_P-typ_cyto_dom_N"/>
</dbReference>
<dbReference type="FunFam" id="3.40.50.1000:FF:000001">
    <property type="entry name" value="Phospholipid-transporting ATPase IC"/>
    <property type="match status" value="1"/>
</dbReference>
<keyword evidence="7" id="KW-1278">Translocase</keyword>
<dbReference type="InterPro" id="IPR008250">
    <property type="entry name" value="ATPase_P-typ_transduc_dom_A_sf"/>
</dbReference>
<dbReference type="EC" id="7.2.2.10" evidence="2"/>
<dbReference type="NCBIfam" id="TIGR01494">
    <property type="entry name" value="ATPase_P-type"/>
    <property type="match status" value="1"/>
</dbReference>
<feature type="transmembrane region" description="Helical" evidence="10">
    <location>
        <begin position="163"/>
        <end position="192"/>
    </location>
</feature>
<proteinExistence type="predicted"/>
<evidence type="ECO:0000256" key="6">
    <source>
        <dbReference type="ARBA" id="ARBA00022842"/>
    </source>
</evidence>
<evidence type="ECO:0000313" key="12">
    <source>
        <dbReference type="EMBL" id="VEL26970.1"/>
    </source>
</evidence>
<dbReference type="Pfam" id="PF00122">
    <property type="entry name" value="E1-E2_ATPase"/>
    <property type="match status" value="1"/>
</dbReference>
<accession>A0A3S5AS24</accession>
<keyword evidence="6" id="KW-0460">Magnesium</keyword>
<dbReference type="FunFam" id="1.20.1110.10:FF:000065">
    <property type="entry name" value="Sarcoplasmic/endoplasmic reticulum calcium ATPase 1"/>
    <property type="match status" value="1"/>
</dbReference>
<dbReference type="InterPro" id="IPR023298">
    <property type="entry name" value="ATPase_P-typ_TM_dom_sf"/>
</dbReference>
<evidence type="ECO:0000256" key="1">
    <source>
        <dbReference type="ARBA" id="ARBA00004141"/>
    </source>
</evidence>
<keyword evidence="4" id="KW-0547">Nucleotide-binding</keyword>
<name>A0A3S5AS24_9PLAT</name>
<dbReference type="GO" id="GO:0016887">
    <property type="term" value="F:ATP hydrolysis activity"/>
    <property type="evidence" value="ECO:0007669"/>
    <property type="project" value="InterPro"/>
</dbReference>
<dbReference type="Gene3D" id="1.20.1110.10">
    <property type="entry name" value="Calcium-transporting ATPase, transmembrane domain"/>
    <property type="match status" value="1"/>
</dbReference>
<sequence length="272" mass="29212">HHGIQRIKSRELVPGDIVEIAVGDKVPADIRITGIASTTLRVDQSILTGESVSVLKHVDPVPDIKAVNQDKKNILFSGTNLASGKCRGVVIGTGLNTEIGKIRDQIMSTEDEKTPLGKKIDEFGTQLSKVRNKMISLICIAVWLINIGHFNDPVHGGSWLRGAIYYFKIAVALAVAAIPEGLPAVITTCLALGTRRMARKNAIVRTLPSVETLGCTSVICSDKTGTLTTNQMSVSRVFTFNGSDSCVRGDGRPLSFDEIEITGSKYAPEGEV</sequence>
<evidence type="ECO:0000256" key="2">
    <source>
        <dbReference type="ARBA" id="ARBA00012790"/>
    </source>
</evidence>
<dbReference type="SUPFAM" id="SSF81653">
    <property type="entry name" value="Calcium ATPase, transduction domain A"/>
    <property type="match status" value="1"/>
</dbReference>
<dbReference type="GO" id="GO:0016020">
    <property type="term" value="C:membrane"/>
    <property type="evidence" value="ECO:0007669"/>
    <property type="project" value="UniProtKB-SubCell"/>
</dbReference>
<dbReference type="Proteomes" id="UP000784294">
    <property type="component" value="Unassembled WGS sequence"/>
</dbReference>
<dbReference type="PRINTS" id="PR00119">
    <property type="entry name" value="CATATPASE"/>
</dbReference>
<dbReference type="SUPFAM" id="SSF81665">
    <property type="entry name" value="Calcium ATPase, transmembrane domain M"/>
    <property type="match status" value="1"/>
</dbReference>
<reference evidence="12" key="1">
    <citation type="submission" date="2018-11" db="EMBL/GenBank/DDBJ databases">
        <authorList>
            <consortium name="Pathogen Informatics"/>
        </authorList>
    </citation>
    <scope>NUCLEOTIDE SEQUENCE</scope>
</reference>
<evidence type="ECO:0000256" key="3">
    <source>
        <dbReference type="ARBA" id="ARBA00022692"/>
    </source>
</evidence>
<dbReference type="InterPro" id="IPR018303">
    <property type="entry name" value="ATPase_P-typ_P_site"/>
</dbReference>
<feature type="non-terminal residue" evidence="12">
    <location>
        <position position="1"/>
    </location>
</feature>
<dbReference type="PROSITE" id="PS00154">
    <property type="entry name" value="ATPASE_E1_E2"/>
    <property type="match status" value="1"/>
</dbReference>
<evidence type="ECO:0000256" key="9">
    <source>
        <dbReference type="ARBA" id="ARBA00023136"/>
    </source>
</evidence>
<keyword evidence="3 10" id="KW-0812">Transmembrane</keyword>
<dbReference type="AlphaFoldDB" id="A0A3S5AS24"/>
<keyword evidence="9 10" id="KW-0472">Membrane</keyword>
<dbReference type="PANTHER" id="PTHR42861">
    <property type="entry name" value="CALCIUM-TRANSPORTING ATPASE"/>
    <property type="match status" value="1"/>
</dbReference>
<keyword evidence="5" id="KW-0067">ATP-binding</keyword>
<evidence type="ECO:0000256" key="4">
    <source>
        <dbReference type="ARBA" id="ARBA00022741"/>
    </source>
</evidence>
<comment type="subcellular location">
    <subcellularLocation>
        <location evidence="1">Membrane</location>
        <topology evidence="1">Multi-pass membrane protein</topology>
    </subcellularLocation>
</comment>
<dbReference type="Gene3D" id="3.40.1110.10">
    <property type="entry name" value="Calcium-transporting ATPase, cytoplasmic domain N"/>
    <property type="match status" value="1"/>
</dbReference>
<evidence type="ECO:0000259" key="11">
    <source>
        <dbReference type="Pfam" id="PF00122"/>
    </source>
</evidence>
<dbReference type="OrthoDB" id="3352408at2759"/>
<feature type="transmembrane region" description="Helical" evidence="10">
    <location>
        <begin position="134"/>
        <end position="151"/>
    </location>
</feature>
<dbReference type="Gene3D" id="3.40.50.1000">
    <property type="entry name" value="HAD superfamily/HAD-like"/>
    <property type="match status" value="1"/>
</dbReference>
<dbReference type="FunFam" id="2.70.150.10:FF:000055">
    <property type="entry name" value="Calcium-transporting ATPase"/>
    <property type="match status" value="1"/>
</dbReference>
<feature type="domain" description="P-type ATPase A" evidence="11">
    <location>
        <begin position="3"/>
        <end position="105"/>
    </location>
</feature>
<evidence type="ECO:0000256" key="5">
    <source>
        <dbReference type="ARBA" id="ARBA00022840"/>
    </source>
</evidence>
<dbReference type="Gene3D" id="2.70.150.10">
    <property type="entry name" value="Calcium-transporting ATPase, cytoplasmic transduction domain A"/>
    <property type="match status" value="1"/>
</dbReference>
<comment type="caution">
    <text evidence="12">The sequence shown here is derived from an EMBL/GenBank/DDBJ whole genome shotgun (WGS) entry which is preliminary data.</text>
</comment>
<evidence type="ECO:0000256" key="8">
    <source>
        <dbReference type="ARBA" id="ARBA00022989"/>
    </source>
</evidence>
<dbReference type="EMBL" id="CAAALY010084015">
    <property type="protein sequence ID" value="VEL26970.1"/>
    <property type="molecule type" value="Genomic_DNA"/>
</dbReference>
<dbReference type="GO" id="GO:0005388">
    <property type="term" value="F:P-type calcium transporter activity"/>
    <property type="evidence" value="ECO:0007669"/>
    <property type="project" value="UniProtKB-EC"/>
</dbReference>
<dbReference type="InterPro" id="IPR023214">
    <property type="entry name" value="HAD_sf"/>
</dbReference>
<keyword evidence="13" id="KW-1185">Reference proteome</keyword>
<evidence type="ECO:0000256" key="7">
    <source>
        <dbReference type="ARBA" id="ARBA00022967"/>
    </source>
</evidence>
<dbReference type="InterPro" id="IPR001757">
    <property type="entry name" value="P_typ_ATPase"/>
</dbReference>
<organism evidence="12 13">
    <name type="scientific">Protopolystoma xenopodis</name>
    <dbReference type="NCBI Taxonomy" id="117903"/>
    <lineage>
        <taxon>Eukaryota</taxon>
        <taxon>Metazoa</taxon>
        <taxon>Spiralia</taxon>
        <taxon>Lophotrochozoa</taxon>
        <taxon>Platyhelminthes</taxon>
        <taxon>Monogenea</taxon>
        <taxon>Polyopisthocotylea</taxon>
        <taxon>Polystomatidea</taxon>
        <taxon>Polystomatidae</taxon>
        <taxon>Protopolystoma</taxon>
    </lineage>
</organism>
<dbReference type="InterPro" id="IPR059000">
    <property type="entry name" value="ATPase_P-type_domA"/>
</dbReference>
<evidence type="ECO:0000313" key="13">
    <source>
        <dbReference type="Proteomes" id="UP000784294"/>
    </source>
</evidence>
<keyword evidence="8 10" id="KW-1133">Transmembrane helix</keyword>
<gene>
    <name evidence="12" type="ORF">PXEA_LOCUS20410</name>
</gene>
<protein>
    <recommendedName>
        <fullName evidence="2">P-type Ca(2+) transporter</fullName>
        <ecNumber evidence="2">7.2.2.10</ecNumber>
    </recommendedName>
</protein>
<evidence type="ECO:0000256" key="10">
    <source>
        <dbReference type="SAM" id="Phobius"/>
    </source>
</evidence>